<evidence type="ECO:0000259" key="7">
    <source>
        <dbReference type="PROSITE" id="PS50404"/>
    </source>
</evidence>
<evidence type="ECO:0000256" key="2">
    <source>
        <dbReference type="ARBA" id="ARBA00011738"/>
    </source>
</evidence>
<organism evidence="9 10">
    <name type="scientific">Pseudolycoriella hygida</name>
    <dbReference type="NCBI Taxonomy" id="35572"/>
    <lineage>
        <taxon>Eukaryota</taxon>
        <taxon>Metazoa</taxon>
        <taxon>Ecdysozoa</taxon>
        <taxon>Arthropoda</taxon>
        <taxon>Hexapoda</taxon>
        <taxon>Insecta</taxon>
        <taxon>Pterygota</taxon>
        <taxon>Neoptera</taxon>
        <taxon>Endopterygota</taxon>
        <taxon>Diptera</taxon>
        <taxon>Nematocera</taxon>
        <taxon>Sciaroidea</taxon>
        <taxon>Sciaridae</taxon>
        <taxon>Pseudolycoriella</taxon>
    </lineage>
</organism>
<dbReference type="OrthoDB" id="2309723at2759"/>
<dbReference type="FunFam" id="1.20.1050.10:FF:000007">
    <property type="entry name" value="Glutathione S-transferase 1-1"/>
    <property type="match status" value="1"/>
</dbReference>
<comment type="catalytic activity">
    <reaction evidence="6">
        <text>RX + glutathione = an S-substituted glutathione + a halide anion + H(+)</text>
        <dbReference type="Rhea" id="RHEA:16437"/>
        <dbReference type="ChEBI" id="CHEBI:15378"/>
        <dbReference type="ChEBI" id="CHEBI:16042"/>
        <dbReference type="ChEBI" id="CHEBI:17792"/>
        <dbReference type="ChEBI" id="CHEBI:57925"/>
        <dbReference type="ChEBI" id="CHEBI:90779"/>
        <dbReference type="EC" id="2.5.1.18"/>
    </reaction>
</comment>
<protein>
    <recommendedName>
        <fullName evidence="3">glutathione transferase</fullName>
        <ecNumber evidence="3">2.5.1.18</ecNumber>
    </recommendedName>
    <alternativeName>
        <fullName evidence="5">GST class-theta</fullName>
    </alternativeName>
</protein>
<dbReference type="EMBL" id="WJQU01000004">
    <property type="protein sequence ID" value="KAJ6635239.1"/>
    <property type="molecule type" value="Genomic_DNA"/>
</dbReference>
<feature type="domain" description="GST C-terminal" evidence="8">
    <location>
        <begin position="91"/>
        <end position="219"/>
    </location>
</feature>
<dbReference type="GO" id="GO:0006749">
    <property type="term" value="P:glutathione metabolic process"/>
    <property type="evidence" value="ECO:0007669"/>
    <property type="project" value="TreeGrafter"/>
</dbReference>
<dbReference type="InterPro" id="IPR004046">
    <property type="entry name" value="GST_C"/>
</dbReference>
<dbReference type="InterPro" id="IPR040079">
    <property type="entry name" value="Glutathione_S-Trfase"/>
</dbReference>
<dbReference type="SFLD" id="SFLDG00358">
    <property type="entry name" value="Main_(cytGST)"/>
    <property type="match status" value="1"/>
</dbReference>
<reference evidence="9" key="1">
    <citation type="submission" date="2022-07" db="EMBL/GenBank/DDBJ databases">
        <authorList>
            <person name="Trinca V."/>
            <person name="Uliana J.V.C."/>
            <person name="Torres T.T."/>
            <person name="Ward R.J."/>
            <person name="Monesi N."/>
        </authorList>
    </citation>
    <scope>NUCLEOTIDE SEQUENCE</scope>
    <source>
        <strain evidence="9">HSMRA1968</strain>
        <tissue evidence="9">Whole embryos</tissue>
    </source>
</reference>
<proteinExistence type="inferred from homology"/>
<name>A0A9Q0MQU5_9DIPT</name>
<dbReference type="SFLD" id="SFLDG01153">
    <property type="entry name" value="Main.4:_Theta-like"/>
    <property type="match status" value="1"/>
</dbReference>
<dbReference type="Gene3D" id="1.20.1050.10">
    <property type="match status" value="1"/>
</dbReference>
<dbReference type="InterPro" id="IPR010987">
    <property type="entry name" value="Glutathione-S-Trfase_C-like"/>
</dbReference>
<dbReference type="InterPro" id="IPR036282">
    <property type="entry name" value="Glutathione-S-Trfase_C_sf"/>
</dbReference>
<dbReference type="CDD" id="cd03177">
    <property type="entry name" value="GST_C_Delta_Epsilon"/>
    <property type="match status" value="1"/>
</dbReference>
<keyword evidence="4" id="KW-0808">Transferase</keyword>
<comment type="similarity">
    <text evidence="1">Belongs to the GST superfamily. Theta family.</text>
</comment>
<comment type="subunit">
    <text evidence="2">Homodimer.</text>
</comment>
<evidence type="ECO:0000256" key="3">
    <source>
        <dbReference type="ARBA" id="ARBA00012452"/>
    </source>
</evidence>
<dbReference type="Gene3D" id="3.40.30.10">
    <property type="entry name" value="Glutaredoxin"/>
    <property type="match status" value="1"/>
</dbReference>
<dbReference type="InterPro" id="IPR036249">
    <property type="entry name" value="Thioredoxin-like_sf"/>
</dbReference>
<evidence type="ECO:0000313" key="9">
    <source>
        <dbReference type="EMBL" id="KAJ6635239.1"/>
    </source>
</evidence>
<feature type="domain" description="GST N-terminal" evidence="7">
    <location>
        <begin position="4"/>
        <end position="85"/>
    </location>
</feature>
<evidence type="ECO:0000256" key="4">
    <source>
        <dbReference type="ARBA" id="ARBA00022679"/>
    </source>
</evidence>
<dbReference type="CDD" id="cd03045">
    <property type="entry name" value="GST_N_Delta_Epsilon"/>
    <property type="match status" value="1"/>
</dbReference>
<dbReference type="SUPFAM" id="SSF47616">
    <property type="entry name" value="GST C-terminal domain-like"/>
    <property type="match status" value="1"/>
</dbReference>
<keyword evidence="10" id="KW-1185">Reference proteome</keyword>
<evidence type="ECO:0000259" key="8">
    <source>
        <dbReference type="PROSITE" id="PS50405"/>
    </source>
</evidence>
<dbReference type="PANTHER" id="PTHR43969">
    <property type="entry name" value="GLUTATHIONE S TRANSFERASE D10, ISOFORM A-RELATED"/>
    <property type="match status" value="1"/>
</dbReference>
<dbReference type="PROSITE" id="PS50404">
    <property type="entry name" value="GST_NTER"/>
    <property type="match status" value="1"/>
</dbReference>
<evidence type="ECO:0000256" key="1">
    <source>
        <dbReference type="ARBA" id="ARBA00009899"/>
    </source>
</evidence>
<dbReference type="AlphaFoldDB" id="A0A9Q0MQU5"/>
<evidence type="ECO:0000256" key="5">
    <source>
        <dbReference type="ARBA" id="ARBA00041523"/>
    </source>
</evidence>
<evidence type="ECO:0000313" key="10">
    <source>
        <dbReference type="Proteomes" id="UP001151699"/>
    </source>
</evidence>
<comment type="caution">
    <text evidence="9">The sequence shown here is derived from an EMBL/GenBank/DDBJ whole genome shotgun (WGS) entry which is preliminary data.</text>
</comment>
<dbReference type="Pfam" id="PF13417">
    <property type="entry name" value="GST_N_3"/>
    <property type="match status" value="1"/>
</dbReference>
<dbReference type="PROSITE" id="PS50405">
    <property type="entry name" value="GST_CTER"/>
    <property type="match status" value="1"/>
</dbReference>
<evidence type="ECO:0000256" key="6">
    <source>
        <dbReference type="ARBA" id="ARBA00047960"/>
    </source>
</evidence>
<gene>
    <name evidence="9" type="primary">GST1_5</name>
    <name evidence="9" type="ORF">Bhyg_13824</name>
</gene>
<dbReference type="Pfam" id="PF00043">
    <property type="entry name" value="GST_C"/>
    <property type="match status" value="1"/>
</dbReference>
<dbReference type="InterPro" id="IPR004045">
    <property type="entry name" value="Glutathione_S-Trfase_N"/>
</dbReference>
<dbReference type="SFLD" id="SFLDS00019">
    <property type="entry name" value="Glutathione_Transferase_(cytos"/>
    <property type="match status" value="1"/>
</dbReference>
<dbReference type="PANTHER" id="PTHR43969:SF3">
    <property type="entry name" value="GLUTATHIONE S TRANSFERASE E11, ISOFORM A-RELATED"/>
    <property type="match status" value="1"/>
</dbReference>
<sequence>MPDNPILYYTFALSPPSRAVLLTAKALNINLELRNIDLMKGEQLTSEFRKLNPIHTIPLLVDNDVIVYDSHAICGYLCDKYGSDNSLYPKDIVQRAHVNARLHFDTGFLFARLRIFFEPIFYWGSYDVPIEKLDYIGKCWPLLEAFLENNDYLCGDKVTIADYCCIATVTSCDGLAPIDSQKYPKLVEWIRRMESNEYYKAAKMAEGAIAFKEFLSNKILENKALAEGV</sequence>
<dbReference type="EC" id="2.5.1.18" evidence="3"/>
<accession>A0A9Q0MQU5</accession>
<dbReference type="SUPFAM" id="SSF52833">
    <property type="entry name" value="Thioredoxin-like"/>
    <property type="match status" value="1"/>
</dbReference>
<dbReference type="GO" id="GO:0004364">
    <property type="term" value="F:glutathione transferase activity"/>
    <property type="evidence" value="ECO:0007669"/>
    <property type="project" value="UniProtKB-EC"/>
</dbReference>
<dbReference type="FunFam" id="3.40.30.10:FF:000208">
    <property type="entry name" value="glutathione S-transferase 1"/>
    <property type="match status" value="1"/>
</dbReference>
<dbReference type="Proteomes" id="UP001151699">
    <property type="component" value="Chromosome C"/>
</dbReference>